<protein>
    <submittedName>
        <fullName evidence="1">Uncharacterized protein</fullName>
    </submittedName>
</protein>
<evidence type="ECO:0000313" key="2">
    <source>
        <dbReference type="Proteomes" id="UP000824533"/>
    </source>
</evidence>
<gene>
    <name evidence="1" type="ORF">K1T71_009055</name>
</gene>
<sequence>MFRTPAKTTKLDKGATSPKTSPDKQAEIYGSPLTGDDAGPSRSPMQDSRKIGERDNGGPSRAMSQPHAKAVTLTFSPPIKGRATSVEPFVRQHNLGNKTYTKVPTLSPISGSSNNQGQPESRIQKARRLRENAKTQLGNSKNLKTEIKNAFNEALDTLYKLLVEAEEERKRGNEEAKRKEQEKDLRAITEGTGEEEIVTIDESPRREKRSSDEEEKAFRRQLEEHSKMLLENSRSMKELKEITPAKTKREEWNEYPTWEDIQARVVEKAEAGRSGSPLEELLKERREKRRSLGIDRSPSPRPLPKYTTYAERKVRDKELDKEIARRRKEKGLPPLKSISMFRTPSSKDLWKACEPTKSEEQAIWRESENSSQRYMDLLSAKRKEKRAKAGLTLTSLSSEMFRTPLKTKGATSPKTSPERMADIYGTPPAGDDAGPSSSPTKVGQNARERDNGRPSRESPQPRSRAVTLTYSPPTAGRATSVEPFVRQKNIGNKTYTKVPTLSPISDLASKQERPSTWTQQAKNWYGKAKTHLGNSRNLKTEIKNGLEEALEKLLGIVKEVEAERNRERNREKSSKGQTKDSGTMTEEVREEEEIVTVDESPRREKRSRDEEEKALRKQLEEHSKLLLENGRNMEELKKIMEGHREEIREMFRTPKKPPTRSGSTRGSTSDDETETVSPRERTQMTTTAEVRGQTDALEEERRKMSPPPTKKAVTLKFSPPKKTAKVTAEVNKKPMECLNRTYTRAMANETAGIASTSAVGPTRELARSPIISPLKGKGTSRETEAKACVDKIDKYLSDSRNLKTEIKRGVEEMVNRLYVIVREGEKAMRELRNVEGKGVQNREQGTEVQIDLEENRNEVDIGKDELMRKLEEHAALMRDSTMRIKDLQGEIDRHREELRESRMSYASVVSGKEGARATERPTLHSVVITDKDQEISGDEVLDKM</sequence>
<name>A0ACC1CWD1_9NEOP</name>
<proteinExistence type="predicted"/>
<organism evidence="1 2">
    <name type="scientific">Dendrolimus kikuchii</name>
    <dbReference type="NCBI Taxonomy" id="765133"/>
    <lineage>
        <taxon>Eukaryota</taxon>
        <taxon>Metazoa</taxon>
        <taxon>Ecdysozoa</taxon>
        <taxon>Arthropoda</taxon>
        <taxon>Hexapoda</taxon>
        <taxon>Insecta</taxon>
        <taxon>Pterygota</taxon>
        <taxon>Neoptera</taxon>
        <taxon>Endopterygota</taxon>
        <taxon>Lepidoptera</taxon>
        <taxon>Glossata</taxon>
        <taxon>Ditrysia</taxon>
        <taxon>Bombycoidea</taxon>
        <taxon>Lasiocampidae</taxon>
        <taxon>Dendrolimus</taxon>
    </lineage>
</organism>
<dbReference type="Proteomes" id="UP000824533">
    <property type="component" value="Linkage Group LG15"/>
</dbReference>
<comment type="caution">
    <text evidence="1">The sequence shown here is derived from an EMBL/GenBank/DDBJ whole genome shotgun (WGS) entry which is preliminary data.</text>
</comment>
<reference evidence="1 2" key="1">
    <citation type="journal article" date="2021" name="Front. Genet.">
        <title>Chromosome-Level Genome Assembly Reveals Significant Gene Expansion in the Toll and IMD Signaling Pathways of Dendrolimus kikuchii.</title>
        <authorList>
            <person name="Zhou J."/>
            <person name="Wu P."/>
            <person name="Xiong Z."/>
            <person name="Liu N."/>
            <person name="Zhao N."/>
            <person name="Ji M."/>
            <person name="Qiu Y."/>
            <person name="Yang B."/>
        </authorList>
    </citation>
    <scope>NUCLEOTIDE SEQUENCE [LARGE SCALE GENOMIC DNA]</scope>
    <source>
        <strain evidence="1">Ann1</strain>
    </source>
</reference>
<keyword evidence="2" id="KW-1185">Reference proteome</keyword>
<evidence type="ECO:0000313" key="1">
    <source>
        <dbReference type="EMBL" id="KAJ0175896.1"/>
    </source>
</evidence>
<dbReference type="EMBL" id="CM034401">
    <property type="protein sequence ID" value="KAJ0175896.1"/>
    <property type="molecule type" value="Genomic_DNA"/>
</dbReference>
<accession>A0ACC1CWD1</accession>